<feature type="region of interest" description="Disordered" evidence="1">
    <location>
        <begin position="78"/>
        <end position="107"/>
    </location>
</feature>
<dbReference type="KEGG" id="amr:AM1_6059"/>
<dbReference type="eggNOG" id="COG3385">
    <property type="taxonomic scope" value="Bacteria"/>
</dbReference>
<dbReference type="InterPro" id="IPR012337">
    <property type="entry name" value="RNaseH-like_sf"/>
</dbReference>
<dbReference type="InterPro" id="IPR054836">
    <property type="entry name" value="Tn5_transposase"/>
</dbReference>
<proteinExistence type="predicted"/>
<accession>B0C3Q4</accession>
<dbReference type="PANTHER" id="PTHR37319">
    <property type="entry name" value="TRANSPOSASE"/>
    <property type="match status" value="1"/>
</dbReference>
<dbReference type="SUPFAM" id="SSF53098">
    <property type="entry name" value="Ribonuclease H-like"/>
    <property type="match status" value="1"/>
</dbReference>
<dbReference type="InterPro" id="IPR047768">
    <property type="entry name" value="Tn5p-like"/>
</dbReference>
<dbReference type="Gene3D" id="1.10.740.10">
    <property type="entry name" value="Transferase Inhibitor Protein From Tn5, Chain"/>
    <property type="match status" value="1"/>
</dbReference>
<evidence type="ECO:0000256" key="1">
    <source>
        <dbReference type="SAM" id="MobiDB-lite"/>
    </source>
</evidence>
<organism evidence="2 3">
    <name type="scientific">Acaryochloris marina (strain MBIC 11017)</name>
    <dbReference type="NCBI Taxonomy" id="329726"/>
    <lineage>
        <taxon>Bacteria</taxon>
        <taxon>Bacillati</taxon>
        <taxon>Cyanobacteriota</taxon>
        <taxon>Cyanophyceae</taxon>
        <taxon>Acaryochloridales</taxon>
        <taxon>Acaryochloridaceae</taxon>
        <taxon>Acaryochloris</taxon>
    </lineage>
</organism>
<dbReference type="InterPro" id="IPR014737">
    <property type="entry name" value="Transposase_Tn5-like_C"/>
</dbReference>
<name>B0C3Q4_ACAM1</name>
<dbReference type="AlphaFoldDB" id="B0C3Q4"/>
<dbReference type="HOGENOM" id="CLU_045115_0_0_3"/>
<evidence type="ECO:0000313" key="3">
    <source>
        <dbReference type="Proteomes" id="UP000000268"/>
    </source>
</evidence>
<dbReference type="Gene3D" id="3.90.350.10">
    <property type="entry name" value="Transposase Inhibitor Protein From Tn5, Chain A, domain 1"/>
    <property type="match status" value="1"/>
</dbReference>
<keyword evidence="3" id="KW-1185">Reference proteome</keyword>
<evidence type="ECO:0008006" key="4">
    <source>
        <dbReference type="Google" id="ProtNLM"/>
    </source>
</evidence>
<protein>
    <recommendedName>
        <fullName evidence="4">Transposase</fullName>
    </recommendedName>
</protein>
<dbReference type="STRING" id="329726.AM1_6059"/>
<dbReference type="PANTHER" id="PTHR37319:SF1">
    <property type="entry name" value="TRANSPOSASE TN5 DIMERISATION DOMAIN-CONTAINING PROTEIN"/>
    <property type="match status" value="1"/>
</dbReference>
<dbReference type="Proteomes" id="UP000000268">
    <property type="component" value="Chromosome"/>
</dbReference>
<gene>
    <name evidence="2" type="ordered locus">AM1_6059</name>
</gene>
<reference evidence="2 3" key="1">
    <citation type="journal article" date="2008" name="Proc. Natl. Acad. Sci. U.S.A.">
        <title>Niche adaptation and genome expansion in the chlorophyll d-producing cyanobacterium Acaryochloris marina.</title>
        <authorList>
            <person name="Swingley W.D."/>
            <person name="Chen M."/>
            <person name="Cheung P.C."/>
            <person name="Conrad A.L."/>
            <person name="Dejesa L.C."/>
            <person name="Hao J."/>
            <person name="Honchak B.M."/>
            <person name="Karbach L.E."/>
            <person name="Kurdoglu A."/>
            <person name="Lahiri S."/>
            <person name="Mastrian S.D."/>
            <person name="Miyashita H."/>
            <person name="Page L."/>
            <person name="Ramakrishna P."/>
            <person name="Satoh S."/>
            <person name="Sattley W.M."/>
            <person name="Shimada Y."/>
            <person name="Taylor H.L."/>
            <person name="Tomo T."/>
            <person name="Tsuchiya T."/>
            <person name="Wang Z.T."/>
            <person name="Raymond J."/>
            <person name="Mimuro M."/>
            <person name="Blankenship R.E."/>
            <person name="Touchman J.W."/>
        </authorList>
    </citation>
    <scope>NUCLEOTIDE SEQUENCE [LARGE SCALE GENOMIC DNA]</scope>
    <source>
        <strain evidence="3">MBIC 11017</strain>
    </source>
</reference>
<feature type="compositionally biased region" description="Basic residues" evidence="1">
    <location>
        <begin position="90"/>
        <end position="103"/>
    </location>
</feature>
<evidence type="ECO:0000313" key="2">
    <source>
        <dbReference type="EMBL" id="ABW30991.1"/>
    </source>
</evidence>
<dbReference type="NCBIfam" id="NF033590">
    <property type="entry name" value="transpos_IS4_3"/>
    <property type="match status" value="1"/>
</dbReference>
<dbReference type="EMBL" id="CP000828">
    <property type="protein sequence ID" value="ABW30991.1"/>
    <property type="molecule type" value="Genomic_DNA"/>
</dbReference>
<sequence>MITPHCRATARAIAEEEITLCVGDTSFLDYGGIKKKRQGYGPQGNGGNGLLLHSALAVDPAQGQPLGLLWQKVWNRQHRPQPPKKETPRQKKKRQAKARKASRNRPFEQKESYRWVEAMQAVEKIVSPSTRTIHVFDREGDIAEVFEQLNHLRNTGVVVRASHNRRLEQDPNRLWEKLEAQRVQLEYEIDLPKTKDRSAHTAKLVVRCCLVQLQRPTRLADSHPLQVYAVYATEVDPPEDEDPVSWMLLTSEAVTTVEMAQTILRWYTYRWRVEEYHKILKSGTQAERYRLAAEGMKTLLGFLCVTAVELLRLTYLERTSPQRPAQDVVTPLQLKVLISKTPKVPKPLTVSWAVKAVARLGGYLEHRRNTPIGIQVLWKGWAKLNLLMEGWQLATQETYREKSGSYTQKVGLDQSVSIKVLIQFRAALGCFLALCKVIYQPISTTLL</sequence>